<protein>
    <submittedName>
        <fullName evidence="1">Uncharacterized protein</fullName>
    </submittedName>
</protein>
<reference evidence="1 2" key="1">
    <citation type="submission" date="2020-10" db="EMBL/GenBank/DDBJ databases">
        <title>Identification of Nocardia species via Next-generation sequencing and recognition of intraspecies genetic diversity.</title>
        <authorList>
            <person name="Li P."/>
            <person name="Li P."/>
            <person name="Lu B."/>
        </authorList>
    </citation>
    <scope>NUCLEOTIDE SEQUENCE [LARGE SCALE GENOMIC DNA]</scope>
    <source>
        <strain evidence="1 2">N-11</strain>
    </source>
</reference>
<dbReference type="Proteomes" id="UP000807309">
    <property type="component" value="Unassembled WGS sequence"/>
</dbReference>
<name>A0ABS0CA19_9NOCA</name>
<organism evidence="1 2">
    <name type="scientific">Nocardia abscessus</name>
    <dbReference type="NCBI Taxonomy" id="120957"/>
    <lineage>
        <taxon>Bacteria</taxon>
        <taxon>Bacillati</taxon>
        <taxon>Actinomycetota</taxon>
        <taxon>Actinomycetes</taxon>
        <taxon>Mycobacteriales</taxon>
        <taxon>Nocardiaceae</taxon>
        <taxon>Nocardia</taxon>
    </lineage>
</organism>
<comment type="caution">
    <text evidence="1">The sequence shown here is derived from an EMBL/GenBank/DDBJ whole genome shotgun (WGS) entry which is preliminary data.</text>
</comment>
<dbReference type="EMBL" id="JADLRE010000006">
    <property type="protein sequence ID" value="MBF6225494.1"/>
    <property type="molecule type" value="Genomic_DNA"/>
</dbReference>
<accession>A0ABS0CA19</accession>
<sequence length="61" mass="6311">MADAGGALGVYQPRGESTAYRPDVIAFRPDAMALPDAIAAESMDPDLGARCSVLGARCSVR</sequence>
<proteinExistence type="predicted"/>
<evidence type="ECO:0000313" key="1">
    <source>
        <dbReference type="EMBL" id="MBF6225494.1"/>
    </source>
</evidence>
<evidence type="ECO:0000313" key="2">
    <source>
        <dbReference type="Proteomes" id="UP000807309"/>
    </source>
</evidence>
<gene>
    <name evidence="1" type="ORF">IU470_10290</name>
</gene>
<keyword evidence="2" id="KW-1185">Reference proteome</keyword>